<organism evidence="1 2">
    <name type="scientific">Thauera mechernichensis</name>
    <dbReference type="NCBI Taxonomy" id="82788"/>
    <lineage>
        <taxon>Bacteria</taxon>
        <taxon>Pseudomonadati</taxon>
        <taxon>Pseudomonadota</taxon>
        <taxon>Betaproteobacteria</taxon>
        <taxon>Rhodocyclales</taxon>
        <taxon>Zoogloeaceae</taxon>
        <taxon>Thauera</taxon>
    </lineage>
</organism>
<dbReference type="PROSITE" id="PS51257">
    <property type="entry name" value="PROKAR_LIPOPROTEIN"/>
    <property type="match status" value="1"/>
</dbReference>
<comment type="caution">
    <text evidence="1">The sequence shown here is derived from an EMBL/GenBank/DDBJ whole genome shotgun (WGS) entry which is preliminary data.</text>
</comment>
<evidence type="ECO:0000313" key="2">
    <source>
        <dbReference type="Proteomes" id="UP001597158"/>
    </source>
</evidence>
<keyword evidence="2" id="KW-1185">Reference proteome</keyword>
<dbReference type="InterPro" id="IPR014508">
    <property type="entry name" value="UCP020555_TPR-like"/>
</dbReference>
<accession>A0ABW3WLD9</accession>
<gene>
    <name evidence="1" type="ORF">ACFQ4M_18775</name>
</gene>
<dbReference type="PIRSF" id="PIRSF020555">
    <property type="entry name" value="UCP020555"/>
    <property type="match status" value="1"/>
</dbReference>
<protein>
    <submittedName>
        <fullName evidence="1">DUF4810 domain-containing protein</fullName>
    </submittedName>
</protein>
<name>A0ABW3WLD9_9RHOO</name>
<sequence>MMRFLSARRSAVLALATTLLLVGCATGPQPLYYWGDYQPALYGHFTKEVGPQEQIASLEAGLEKARAAGRPVPPGYNAHLGLLYAEGEQGDQMVKYFEAEKALYPESAGYIDFLLGKFKRTN</sequence>
<dbReference type="Proteomes" id="UP001597158">
    <property type="component" value="Unassembled WGS sequence"/>
</dbReference>
<dbReference type="RefSeq" id="WP_277832927.1">
    <property type="nucleotide sequence ID" value="NZ_JARQZE010000006.1"/>
</dbReference>
<dbReference type="Pfam" id="PF16068">
    <property type="entry name" value="DUF4810"/>
    <property type="match status" value="1"/>
</dbReference>
<dbReference type="EMBL" id="JBHTMC010000034">
    <property type="protein sequence ID" value="MFD1265623.1"/>
    <property type="molecule type" value="Genomic_DNA"/>
</dbReference>
<reference evidence="2" key="1">
    <citation type="journal article" date="2019" name="Int. J. Syst. Evol. Microbiol.">
        <title>The Global Catalogue of Microorganisms (GCM) 10K type strain sequencing project: providing services to taxonomists for standard genome sequencing and annotation.</title>
        <authorList>
            <consortium name="The Broad Institute Genomics Platform"/>
            <consortium name="The Broad Institute Genome Sequencing Center for Infectious Disease"/>
            <person name="Wu L."/>
            <person name="Ma J."/>
        </authorList>
    </citation>
    <scope>NUCLEOTIDE SEQUENCE [LARGE SCALE GENOMIC DNA]</scope>
    <source>
        <strain evidence="2">CCUG 48884</strain>
    </source>
</reference>
<evidence type="ECO:0000313" key="1">
    <source>
        <dbReference type="EMBL" id="MFD1265623.1"/>
    </source>
</evidence>
<proteinExistence type="predicted"/>